<gene>
    <name evidence="10" type="ORF">CU635_04130</name>
    <name evidence="11" type="ORF">CVD25_15570</name>
</gene>
<evidence type="ECO:0000256" key="4">
    <source>
        <dbReference type="ARBA" id="ARBA00022475"/>
    </source>
</evidence>
<evidence type="ECO:0000256" key="7">
    <source>
        <dbReference type="ARBA" id="ARBA00023136"/>
    </source>
</evidence>
<feature type="transmembrane region" description="Helical" evidence="8">
    <location>
        <begin position="307"/>
        <end position="325"/>
    </location>
</feature>
<evidence type="ECO:0000256" key="5">
    <source>
        <dbReference type="ARBA" id="ARBA00022692"/>
    </source>
</evidence>
<evidence type="ECO:0000313" key="11">
    <source>
        <dbReference type="EMBL" id="PLR94973.1"/>
    </source>
</evidence>
<comment type="similarity">
    <text evidence="2">Belongs to the ABC-2 integral membrane protein family.</text>
</comment>
<reference evidence="10 12" key="1">
    <citation type="submission" date="2017-11" db="EMBL/GenBank/DDBJ databases">
        <title>Comparitive Functional Genomics of Dry Heat Resistant strains isolated from the Viking Spacecraft.</title>
        <authorList>
            <person name="Seuylemezian A."/>
            <person name="Cooper K."/>
            <person name="Vaishampayan P."/>
        </authorList>
    </citation>
    <scope>NUCLEOTIDE SEQUENCE [LARGE SCALE GENOMIC DNA]</scope>
    <source>
        <strain evidence="10 12">M4.6</strain>
    </source>
</reference>
<dbReference type="RefSeq" id="WP_101575917.1">
    <property type="nucleotide sequence ID" value="NZ_PGVA01000006.1"/>
</dbReference>
<evidence type="ECO:0000256" key="3">
    <source>
        <dbReference type="ARBA" id="ARBA00022448"/>
    </source>
</evidence>
<feature type="transmembrane region" description="Helical" evidence="8">
    <location>
        <begin position="241"/>
        <end position="268"/>
    </location>
</feature>
<dbReference type="GO" id="GO:0140359">
    <property type="term" value="F:ABC-type transporter activity"/>
    <property type="evidence" value="ECO:0007669"/>
    <property type="project" value="InterPro"/>
</dbReference>
<keyword evidence="6 8" id="KW-1133">Transmembrane helix</keyword>
<feature type="transmembrane region" description="Helical" evidence="8">
    <location>
        <begin position="361"/>
        <end position="380"/>
    </location>
</feature>
<accession>A0A2N5GQP1</accession>
<keyword evidence="4" id="KW-1003">Cell membrane</keyword>
<comment type="caution">
    <text evidence="10">The sequence shown here is derived from an EMBL/GenBank/DDBJ whole genome shotgun (WGS) entry which is preliminary data.</text>
</comment>
<comment type="subcellular location">
    <subcellularLocation>
        <location evidence="1">Cell membrane</location>
        <topology evidence="1">Multi-pass membrane protein</topology>
    </subcellularLocation>
</comment>
<protein>
    <submittedName>
        <fullName evidence="10">ABC transporter permease</fullName>
    </submittedName>
</protein>
<evidence type="ECO:0000313" key="10">
    <source>
        <dbReference type="EMBL" id="PLR85392.1"/>
    </source>
</evidence>
<dbReference type="PANTHER" id="PTHR30294:SF45">
    <property type="entry name" value="LINEARMYCIN RESISTANCE PERMEASE PROTEIN LNRN"/>
    <property type="match status" value="1"/>
</dbReference>
<keyword evidence="3" id="KW-0813">Transport</keyword>
<sequence length="386" mass="43474">MRKMWAICRMEIQRLLKKRQSYLLMFAMPLLFTFIFGSLFGTDVEEKMIVLFVDQDRSVLSQSLFDQIEENNTLFEIRKSSSKKAKQMLESKEMGGAIIVSKGFQERMLAKQAPNVTFQHIPEFSSTSTITQILSNKLVKLKLEVLASNKWSEHSGEVWQVMFERLKNAPQTKPLAIDKINIDEKATAPQMSGISSSASGFSIMFVMIVMMSVTGTILEARKNGVWYRMLSTPASRLEISTGYLLSFFLIGWIQFGALMIFTHFLFGVQWGDPFAVILLVSAMLFAIVGLGLLIAGMVNTVEQQSSIGNIVVVATCMVSGVYWPLEIEPVFMQKIAEFLPQTWAIRGFTDLVATGGTLLDVLDNVAILLVFSLLFLFIAMRRIKFE</sequence>
<dbReference type="GO" id="GO:0005886">
    <property type="term" value="C:plasma membrane"/>
    <property type="evidence" value="ECO:0007669"/>
    <property type="project" value="UniProtKB-SubCell"/>
</dbReference>
<feature type="transmembrane region" description="Helical" evidence="8">
    <location>
        <begin position="200"/>
        <end position="220"/>
    </location>
</feature>
<name>A0A2N5GQP1_9BACI</name>
<feature type="domain" description="ABC transmembrane type-2" evidence="9">
    <location>
        <begin position="159"/>
        <end position="386"/>
    </location>
</feature>
<organism evidence="10 12">
    <name type="scientific">Bacillus canaveralius</name>
    <dbReference type="NCBI Taxonomy" id="1403243"/>
    <lineage>
        <taxon>Bacteria</taxon>
        <taxon>Bacillati</taxon>
        <taxon>Bacillota</taxon>
        <taxon>Bacilli</taxon>
        <taxon>Bacillales</taxon>
        <taxon>Bacillaceae</taxon>
        <taxon>Bacillus</taxon>
    </lineage>
</organism>
<keyword evidence="7 8" id="KW-0472">Membrane</keyword>
<dbReference type="EMBL" id="PGVD01000044">
    <property type="protein sequence ID" value="PLR94973.1"/>
    <property type="molecule type" value="Genomic_DNA"/>
</dbReference>
<evidence type="ECO:0000313" key="13">
    <source>
        <dbReference type="Proteomes" id="UP000235114"/>
    </source>
</evidence>
<dbReference type="InterPro" id="IPR051449">
    <property type="entry name" value="ABC-2_transporter_component"/>
</dbReference>
<dbReference type="Proteomes" id="UP000234951">
    <property type="component" value="Unassembled WGS sequence"/>
</dbReference>
<dbReference type="AlphaFoldDB" id="A0A2N5GQP1"/>
<evidence type="ECO:0000259" key="9">
    <source>
        <dbReference type="PROSITE" id="PS51012"/>
    </source>
</evidence>
<dbReference type="Gene3D" id="3.40.1710.10">
    <property type="entry name" value="abc type-2 transporter like domain"/>
    <property type="match status" value="1"/>
</dbReference>
<evidence type="ECO:0000256" key="8">
    <source>
        <dbReference type="SAM" id="Phobius"/>
    </source>
</evidence>
<dbReference type="Proteomes" id="UP000235114">
    <property type="component" value="Unassembled WGS sequence"/>
</dbReference>
<dbReference type="InterPro" id="IPR013525">
    <property type="entry name" value="ABC2_TM"/>
</dbReference>
<evidence type="ECO:0000256" key="2">
    <source>
        <dbReference type="ARBA" id="ARBA00007783"/>
    </source>
</evidence>
<evidence type="ECO:0000256" key="1">
    <source>
        <dbReference type="ARBA" id="ARBA00004651"/>
    </source>
</evidence>
<dbReference type="PROSITE" id="PS51012">
    <property type="entry name" value="ABC_TM2"/>
    <property type="match status" value="1"/>
</dbReference>
<dbReference type="InterPro" id="IPR047817">
    <property type="entry name" value="ABC2_TM_bact-type"/>
</dbReference>
<dbReference type="PANTHER" id="PTHR30294">
    <property type="entry name" value="MEMBRANE COMPONENT OF ABC TRANSPORTER YHHJ-RELATED"/>
    <property type="match status" value="1"/>
</dbReference>
<evidence type="ECO:0000313" key="12">
    <source>
        <dbReference type="Proteomes" id="UP000234951"/>
    </source>
</evidence>
<dbReference type="OrthoDB" id="266913at2"/>
<keyword evidence="13" id="KW-1185">Reference proteome</keyword>
<dbReference type="Pfam" id="PF12698">
    <property type="entry name" value="ABC2_membrane_3"/>
    <property type="match status" value="1"/>
</dbReference>
<feature type="transmembrane region" description="Helical" evidence="8">
    <location>
        <begin position="274"/>
        <end position="295"/>
    </location>
</feature>
<dbReference type="EMBL" id="PGVA01000006">
    <property type="protein sequence ID" value="PLR85392.1"/>
    <property type="molecule type" value="Genomic_DNA"/>
</dbReference>
<proteinExistence type="inferred from homology"/>
<keyword evidence="5 8" id="KW-0812">Transmembrane</keyword>
<feature type="transmembrane region" description="Helical" evidence="8">
    <location>
        <begin position="21"/>
        <end position="41"/>
    </location>
</feature>
<evidence type="ECO:0000256" key="6">
    <source>
        <dbReference type="ARBA" id="ARBA00022989"/>
    </source>
</evidence>
<reference evidence="11 13" key="2">
    <citation type="submission" date="2017-12" db="EMBL/GenBank/DDBJ databases">
        <title>Comparative Functional Genomics of Dry Heat Resistant strains isolated from the Viking Spacecraft.</title>
        <authorList>
            <person name="Seuylemezian A."/>
            <person name="Cooper K."/>
            <person name="Vaishampayan P."/>
        </authorList>
    </citation>
    <scope>NUCLEOTIDE SEQUENCE [LARGE SCALE GENOMIC DNA]</scope>
    <source>
        <strain evidence="11 13">ATCC 29669</strain>
    </source>
</reference>